<name>A0A0K0NL24_9CAUD</name>
<protein>
    <recommendedName>
        <fullName evidence="2">ADP ribosyltransferase domain-containing protein</fullName>
    </recommendedName>
</protein>
<gene>
    <name evidence="3" type="ORF">GMA6_13</name>
</gene>
<organism evidence="3 4">
    <name type="scientific">Gordonia phage GMA6</name>
    <dbReference type="NCBI Taxonomy" id="1647285"/>
    <lineage>
        <taxon>Viruses</taxon>
        <taxon>Duplodnaviria</taxon>
        <taxon>Heunggongvirae</taxon>
        <taxon>Uroviricota</taxon>
        <taxon>Caudoviricetes</taxon>
        <taxon>Bendigovirus</taxon>
        <taxon>Bendigovirus GMA6</taxon>
    </lineage>
</organism>
<keyword evidence="4" id="KW-1185">Reference proteome</keyword>
<dbReference type="InterPro" id="IPR003540">
    <property type="entry name" value="ADP-ribosyltransferase"/>
</dbReference>
<dbReference type="SUPFAM" id="SSF56399">
    <property type="entry name" value="ADP-ribosylation"/>
    <property type="match status" value="1"/>
</dbReference>
<feature type="domain" description="ADP ribosyltransferase" evidence="2">
    <location>
        <begin position="172"/>
        <end position="327"/>
    </location>
</feature>
<evidence type="ECO:0000313" key="3">
    <source>
        <dbReference type="EMBL" id="AKL88294.1"/>
    </source>
</evidence>
<dbReference type="EMBL" id="KR063280">
    <property type="protein sequence ID" value="AKL88294.1"/>
    <property type="molecule type" value="Genomic_DNA"/>
</dbReference>
<dbReference type="Gene3D" id="3.90.176.10">
    <property type="entry name" value="Toxin ADP-ribosyltransferase, Chain A, domain 1"/>
    <property type="match status" value="1"/>
</dbReference>
<feature type="compositionally biased region" description="Low complexity" evidence="1">
    <location>
        <begin position="61"/>
        <end position="79"/>
    </location>
</feature>
<reference evidence="3 4" key="1">
    <citation type="journal article" date="2015" name="PLoS ONE">
        <title>Lysis to Kill: Evaluation of the Lytic Abilities, and Genomics of Nine Bacteriophages Infective for Gordonia spp. and Their Potential Use in Activated Sludge Foam Biocontrol.</title>
        <authorList>
            <person name="Dyson Z.A."/>
            <person name="Tucci J."/>
            <person name="Seviour R.J."/>
            <person name="Petrovski S."/>
        </authorList>
    </citation>
    <scope>NUCLEOTIDE SEQUENCE [LARGE SCALE GENOMIC DNA]</scope>
</reference>
<proteinExistence type="predicted"/>
<dbReference type="Pfam" id="PF03496">
    <property type="entry name" value="ADPrib_exo_Tox"/>
    <property type="match status" value="1"/>
</dbReference>
<feature type="compositionally biased region" description="Basic residues" evidence="1">
    <location>
        <begin position="90"/>
        <end position="100"/>
    </location>
</feature>
<evidence type="ECO:0000313" key="4">
    <source>
        <dbReference type="Proteomes" id="UP000203886"/>
    </source>
</evidence>
<sequence length="371" mass="41954">MFPVSVKSRLMSLDLEEKTWFIDPETKVKHVRDAEYWGMPVGTPITPGMKPQKLKPVAALPTTTPKKPKTPKSSAARRASSTDDSLVAHSRTRHQPKSRVHPPFVQPEGLDEYRTNQIRKTYEARTRIPPRNIDRYEGLTSAEMHDDWAEESKRYRLPKWTSSDNKEPDKRTPTEKKVGAAVVSYTGDNYSYMNGLLRGDDVAVADLSSDEVLELEKEIKYMDKAMRPVGRPLLVHRTTSAPVFQSLEPGDQFRDNGYVSTTIFEGYLSEVEEELYYGESDVQLSILVPPEAEGAFVTAFQDRKGEFDIGEGEVVLARGTEFRVVSREGNNLVIEVVPPGTEGSTDYTDNLRLLAQSKYEQMLSEEEGEDW</sequence>
<dbReference type="Proteomes" id="UP000203886">
    <property type="component" value="Segment"/>
</dbReference>
<dbReference type="RefSeq" id="YP_009273495.1">
    <property type="nucleotide sequence ID" value="NC_030906.1"/>
</dbReference>
<evidence type="ECO:0000256" key="1">
    <source>
        <dbReference type="SAM" id="MobiDB-lite"/>
    </source>
</evidence>
<dbReference type="PROSITE" id="PS51996">
    <property type="entry name" value="TR_MART"/>
    <property type="match status" value="1"/>
</dbReference>
<accession>A0A0K0NL24</accession>
<dbReference type="GeneID" id="28801063"/>
<evidence type="ECO:0000259" key="2">
    <source>
        <dbReference type="Pfam" id="PF03496"/>
    </source>
</evidence>
<dbReference type="GO" id="GO:0005576">
    <property type="term" value="C:extracellular region"/>
    <property type="evidence" value="ECO:0007669"/>
    <property type="project" value="InterPro"/>
</dbReference>
<dbReference type="KEGG" id="vg:28801063"/>
<feature type="region of interest" description="Disordered" evidence="1">
    <location>
        <begin position="57"/>
        <end position="108"/>
    </location>
</feature>